<evidence type="ECO:0000313" key="1">
    <source>
        <dbReference type="EMBL" id="AYO30244.1"/>
    </source>
</evidence>
<reference evidence="1 2" key="1">
    <citation type="submission" date="2018-10" db="EMBL/GenBank/DDBJ databases">
        <authorList>
            <person name="Zhang X."/>
        </authorList>
    </citation>
    <scope>NUCLEOTIDE SEQUENCE [LARGE SCALE GENOMIC DNA]</scope>
    <source>
        <strain evidence="1 2">SK-G1</strain>
    </source>
</reference>
<proteinExistence type="predicted"/>
<dbReference type="EMBL" id="CP033169">
    <property type="protein sequence ID" value="AYO30244.1"/>
    <property type="molecule type" value="Genomic_DNA"/>
</dbReference>
<dbReference type="AlphaFoldDB" id="A0A3G2R3Z9"/>
<evidence type="ECO:0000313" key="2">
    <source>
        <dbReference type="Proteomes" id="UP000280960"/>
    </source>
</evidence>
<gene>
    <name evidence="1" type="ORF">D2962_06085</name>
</gene>
<protein>
    <submittedName>
        <fullName evidence="1">Uncharacterized protein</fullName>
    </submittedName>
</protein>
<dbReference type="Proteomes" id="UP000280960">
    <property type="component" value="Chromosome"/>
</dbReference>
<accession>A0A3G2R3Z9</accession>
<dbReference type="KEGG" id="bacg:D2962_06085"/>
<sequence>MVYPKCEECGKILDDWQGNVMVDKKYYPDKIKELVIICKECTKRLDEEKEGRKLWHNIWELRWVKDNYFHLQENVFKEKIIGQAKH</sequence>
<dbReference type="RefSeq" id="WP_122014479.1">
    <property type="nucleotide sequence ID" value="NZ_CP033169.1"/>
</dbReference>
<organism evidence="1 2">
    <name type="scientific">Biomaibacter acetigenes</name>
    <dbReference type="NCBI Taxonomy" id="2316383"/>
    <lineage>
        <taxon>Bacteria</taxon>
        <taxon>Bacillati</taxon>
        <taxon>Bacillota</taxon>
        <taxon>Clostridia</taxon>
        <taxon>Thermosediminibacterales</taxon>
        <taxon>Tepidanaerobacteraceae</taxon>
        <taxon>Biomaibacter</taxon>
    </lineage>
</organism>
<keyword evidence="2" id="KW-1185">Reference proteome</keyword>
<name>A0A3G2R3Z9_9FIRM</name>